<evidence type="ECO:0000313" key="2">
    <source>
        <dbReference type="Proteomes" id="UP000189274"/>
    </source>
</evidence>
<organism evidence="1 2">
    <name type="scientific">Pichia kudriavzevii</name>
    <name type="common">Yeast</name>
    <name type="synonym">Issatchenkia orientalis</name>
    <dbReference type="NCBI Taxonomy" id="4909"/>
    <lineage>
        <taxon>Eukaryota</taxon>
        <taxon>Fungi</taxon>
        <taxon>Dikarya</taxon>
        <taxon>Ascomycota</taxon>
        <taxon>Saccharomycotina</taxon>
        <taxon>Pichiomycetes</taxon>
        <taxon>Pichiales</taxon>
        <taxon>Pichiaceae</taxon>
        <taxon>Pichia</taxon>
    </lineage>
</organism>
<gene>
    <name evidence="1" type="ORF">BOH78_4320</name>
</gene>
<accession>A0A1V2LJV7</accession>
<evidence type="ECO:0000313" key="1">
    <source>
        <dbReference type="EMBL" id="ONH71725.1"/>
    </source>
</evidence>
<comment type="caution">
    <text evidence="1">The sequence shown here is derived from an EMBL/GenBank/DDBJ whole genome shotgun (WGS) entry which is preliminary data.</text>
</comment>
<dbReference type="AlphaFoldDB" id="A0A1V2LJV7"/>
<reference evidence="2" key="1">
    <citation type="journal article" date="2017" name="Genome Announc.">
        <title>Genome sequences of Cyberlindnera fabianii 65, Pichia kudriavzevii 129, and Saccharomyces cerevisiae 131 isolated from fermented masau fruits in Zimbabwe.</title>
        <authorList>
            <person name="van Rijswijck I.M.H."/>
            <person name="Derks M.F.L."/>
            <person name="Abee T."/>
            <person name="de Ridder D."/>
            <person name="Smid E.J."/>
        </authorList>
    </citation>
    <scope>NUCLEOTIDE SEQUENCE [LARGE SCALE GENOMIC DNA]</scope>
    <source>
        <strain evidence="2">129</strain>
    </source>
</reference>
<name>A0A1V2LJV7_PICKU</name>
<proteinExistence type="predicted"/>
<dbReference type="Proteomes" id="UP000189274">
    <property type="component" value="Unassembled WGS sequence"/>
</dbReference>
<dbReference type="EMBL" id="MQVM01000029">
    <property type="protein sequence ID" value="ONH71725.1"/>
    <property type="molecule type" value="Genomic_DNA"/>
</dbReference>
<sequence length="300" mass="34024">MSTTIEIIDDTAVISNDVTFETYEKCITKLAVPKGTKSKNKLDWPVFKIEANVSYISVPPNMFGNVVSAAIKAYFESNVYERFEDEYGLALYSKLNHEIASLNCFKIEIFRELNNKINNPSKLNDLANYLSLASHHVPESKLLAATVFCSVIPKLVAAPFLQAIETYLPSKREKLMSANFKDMYYAYRQYRVEPLESPEKPVVDLASREGDEKVASEVRHTEDGEVKLVDNKTRFVIDTGALIHIINDAKLLSNKINKAGVYRERGDVIASDKLILHDVLLVPDFPRNLISWKHLTMVEF</sequence>
<protein>
    <submittedName>
        <fullName evidence="1">Uncharacterized protein</fullName>
    </submittedName>
</protein>